<evidence type="ECO:0000256" key="5">
    <source>
        <dbReference type="ARBA" id="ARBA00023136"/>
    </source>
</evidence>
<feature type="transmembrane region" description="Helical" evidence="6">
    <location>
        <begin position="299"/>
        <end position="322"/>
    </location>
</feature>
<dbReference type="InterPro" id="IPR026022">
    <property type="entry name" value="PhoU_dom"/>
</dbReference>
<accession>A0A9D1FMV8</accession>
<dbReference type="Gene3D" id="1.20.58.220">
    <property type="entry name" value="Phosphate transport system protein phou homolog 2, domain 2"/>
    <property type="match status" value="1"/>
</dbReference>
<gene>
    <name evidence="8" type="ORF">IAB51_04775</name>
</gene>
<dbReference type="GO" id="GO:0005436">
    <property type="term" value="F:sodium:phosphate symporter activity"/>
    <property type="evidence" value="ECO:0007669"/>
    <property type="project" value="InterPro"/>
</dbReference>
<evidence type="ECO:0000256" key="4">
    <source>
        <dbReference type="ARBA" id="ARBA00022989"/>
    </source>
</evidence>
<comment type="subcellular location">
    <subcellularLocation>
        <location evidence="1">Cell membrane</location>
        <topology evidence="1">Multi-pass membrane protein</topology>
    </subcellularLocation>
</comment>
<feature type="domain" description="PhoU" evidence="7">
    <location>
        <begin position="480"/>
        <end position="559"/>
    </location>
</feature>
<dbReference type="GO" id="GO:0005886">
    <property type="term" value="C:plasma membrane"/>
    <property type="evidence" value="ECO:0007669"/>
    <property type="project" value="UniProtKB-SubCell"/>
</dbReference>
<dbReference type="PANTHER" id="PTHR10010:SF46">
    <property type="entry name" value="SODIUM-DEPENDENT PHOSPHATE TRANSPORT PROTEIN 2B"/>
    <property type="match status" value="1"/>
</dbReference>
<feature type="domain" description="PhoU" evidence="7">
    <location>
        <begin position="372"/>
        <end position="458"/>
    </location>
</feature>
<feature type="transmembrane region" description="Helical" evidence="6">
    <location>
        <begin position="46"/>
        <end position="74"/>
    </location>
</feature>
<feature type="transmembrane region" description="Helical" evidence="6">
    <location>
        <begin position="261"/>
        <end position="287"/>
    </location>
</feature>
<keyword evidence="4 6" id="KW-1133">Transmembrane helix</keyword>
<comment type="caution">
    <text evidence="8">The sequence shown here is derived from an EMBL/GenBank/DDBJ whole genome shotgun (WGS) entry which is preliminary data.</text>
</comment>
<feature type="transmembrane region" description="Helical" evidence="6">
    <location>
        <begin position="190"/>
        <end position="213"/>
    </location>
</feature>
<dbReference type="Pfam" id="PF02690">
    <property type="entry name" value="Na_Pi_cotrans"/>
    <property type="match status" value="1"/>
</dbReference>
<feature type="transmembrane region" description="Helical" evidence="6">
    <location>
        <begin position="124"/>
        <end position="141"/>
    </location>
</feature>
<sequence length="609" mass="66582">MSIFNVISLGGGLALFLFGMNILASGMEKMSNGRAEKMLERMTGNIFFSILLGAGVTAVVQSSSLTTVVVVGMVNAGILKLQNAVGVIMGANIGTTVTGQILRLGDLENNANAGLIMQIVKPTTLAPMVSIVGIILLLMAGKNTMQKLVGETCLGFGILFQGMFAMEAAMEPLQQSETFRNVFASLQNPFLGVLAGAVVTGIIQSSSASIGILQALSSTGAITCSAAFPIIMGQNIGTCVTSLLSSIGANKNAKRAAMVHLYFNLIGTAIFLIGVYSINAAIGFSFWDDPITKGGIANFHTLFNIVTTCLLAPFYKGLAHLAEITVRESKKQPVEKAEISLATNPSEGEKNVLDPRFLSTPGLAIEQSHVVVQEMAQYALENFRLSYSLFRSYEPRIAQEIQKREHEIDVREDQLNNYLNHIGEGELTEPEQKDLTLLLRLILEFERIGDYAVNLLEKAEELSRAGVRFSDKALEELETICAAVERAVTMAADAFRDNDSVLAAKIEPLEETVDTMENLLKLRHIRRLKNGQCTIDAGLVFLEILTYIERVSDHCSNIAVYLIARKNGSKMLNRHEYITKMHKGETEDYKQQMQIFMDKYYNALPPEEA</sequence>
<dbReference type="NCBIfam" id="TIGR00704">
    <property type="entry name" value="NaPi_cotrn_rel"/>
    <property type="match status" value="1"/>
</dbReference>
<dbReference type="InterPro" id="IPR004633">
    <property type="entry name" value="NaPi_cotrn-rel/YqeW-like"/>
</dbReference>
<evidence type="ECO:0000259" key="7">
    <source>
        <dbReference type="Pfam" id="PF01895"/>
    </source>
</evidence>
<evidence type="ECO:0000313" key="9">
    <source>
        <dbReference type="Proteomes" id="UP000824002"/>
    </source>
</evidence>
<name>A0A9D1FMV8_9FIRM</name>
<keyword evidence="3 6" id="KW-0812">Transmembrane</keyword>
<dbReference type="PANTHER" id="PTHR10010">
    <property type="entry name" value="SOLUTE CARRIER FAMILY 34 SODIUM PHOSPHATE , MEMBER 2-RELATED"/>
    <property type="match status" value="1"/>
</dbReference>
<evidence type="ECO:0000313" key="8">
    <source>
        <dbReference type="EMBL" id="HIS76110.1"/>
    </source>
</evidence>
<keyword evidence="5 6" id="KW-0472">Membrane</keyword>
<organism evidence="8 9">
    <name type="scientific">Candidatus Merdivicinus excrementipullorum</name>
    <dbReference type="NCBI Taxonomy" id="2840867"/>
    <lineage>
        <taxon>Bacteria</taxon>
        <taxon>Bacillati</taxon>
        <taxon>Bacillota</taxon>
        <taxon>Clostridia</taxon>
        <taxon>Eubacteriales</taxon>
        <taxon>Oscillospiraceae</taxon>
        <taxon>Oscillospiraceae incertae sedis</taxon>
        <taxon>Candidatus Merdivicinus</taxon>
    </lineage>
</organism>
<dbReference type="Pfam" id="PF01895">
    <property type="entry name" value="PhoU"/>
    <property type="match status" value="2"/>
</dbReference>
<evidence type="ECO:0000256" key="1">
    <source>
        <dbReference type="ARBA" id="ARBA00004651"/>
    </source>
</evidence>
<dbReference type="SUPFAM" id="SSF109755">
    <property type="entry name" value="PhoU-like"/>
    <property type="match status" value="1"/>
</dbReference>
<dbReference type="AlphaFoldDB" id="A0A9D1FMV8"/>
<feature type="transmembrane region" description="Helical" evidence="6">
    <location>
        <begin position="6"/>
        <end position="25"/>
    </location>
</feature>
<dbReference type="EMBL" id="DVJP01000032">
    <property type="protein sequence ID" value="HIS76110.1"/>
    <property type="molecule type" value="Genomic_DNA"/>
</dbReference>
<evidence type="ECO:0000256" key="3">
    <source>
        <dbReference type="ARBA" id="ARBA00022692"/>
    </source>
</evidence>
<protein>
    <submittedName>
        <fullName evidence="8">Na/Pi cotransporter family protein</fullName>
    </submittedName>
</protein>
<keyword evidence="2" id="KW-1003">Cell membrane</keyword>
<dbReference type="GO" id="GO:0044341">
    <property type="term" value="P:sodium-dependent phosphate transport"/>
    <property type="evidence" value="ECO:0007669"/>
    <property type="project" value="InterPro"/>
</dbReference>
<dbReference type="NCBIfam" id="NF037997">
    <property type="entry name" value="Na_Pi_symport"/>
    <property type="match status" value="1"/>
</dbReference>
<proteinExistence type="predicted"/>
<reference evidence="8" key="1">
    <citation type="submission" date="2020-10" db="EMBL/GenBank/DDBJ databases">
        <authorList>
            <person name="Gilroy R."/>
        </authorList>
    </citation>
    <scope>NUCLEOTIDE SEQUENCE</scope>
    <source>
        <strain evidence="8">CHK199-13235</strain>
    </source>
</reference>
<reference evidence="8" key="2">
    <citation type="journal article" date="2021" name="PeerJ">
        <title>Extensive microbial diversity within the chicken gut microbiome revealed by metagenomics and culture.</title>
        <authorList>
            <person name="Gilroy R."/>
            <person name="Ravi A."/>
            <person name="Getino M."/>
            <person name="Pursley I."/>
            <person name="Horton D.L."/>
            <person name="Alikhan N.F."/>
            <person name="Baker D."/>
            <person name="Gharbi K."/>
            <person name="Hall N."/>
            <person name="Watson M."/>
            <person name="Adriaenssens E.M."/>
            <person name="Foster-Nyarko E."/>
            <person name="Jarju S."/>
            <person name="Secka A."/>
            <person name="Antonio M."/>
            <person name="Oren A."/>
            <person name="Chaudhuri R.R."/>
            <person name="La Ragione R."/>
            <person name="Hildebrand F."/>
            <person name="Pallen M.J."/>
        </authorList>
    </citation>
    <scope>NUCLEOTIDE SEQUENCE</scope>
    <source>
        <strain evidence="8">CHK199-13235</strain>
    </source>
</reference>
<dbReference type="InterPro" id="IPR003841">
    <property type="entry name" value="Na/Pi_transpt"/>
</dbReference>
<evidence type="ECO:0000256" key="6">
    <source>
        <dbReference type="SAM" id="Phobius"/>
    </source>
</evidence>
<dbReference type="Proteomes" id="UP000824002">
    <property type="component" value="Unassembled WGS sequence"/>
</dbReference>
<evidence type="ECO:0000256" key="2">
    <source>
        <dbReference type="ARBA" id="ARBA00022475"/>
    </source>
</evidence>
<dbReference type="InterPro" id="IPR038078">
    <property type="entry name" value="PhoU-like_sf"/>
</dbReference>